<comment type="caution">
    <text evidence="1">The sequence shown here is derived from an EMBL/GenBank/DDBJ whole genome shotgun (WGS) entry which is preliminary data.</text>
</comment>
<dbReference type="Proteomes" id="UP001196413">
    <property type="component" value="Unassembled WGS sequence"/>
</dbReference>
<organism evidence="1 2">
    <name type="scientific">Parelaphostrongylus tenuis</name>
    <name type="common">Meningeal worm</name>
    <dbReference type="NCBI Taxonomy" id="148309"/>
    <lineage>
        <taxon>Eukaryota</taxon>
        <taxon>Metazoa</taxon>
        <taxon>Ecdysozoa</taxon>
        <taxon>Nematoda</taxon>
        <taxon>Chromadorea</taxon>
        <taxon>Rhabditida</taxon>
        <taxon>Rhabditina</taxon>
        <taxon>Rhabditomorpha</taxon>
        <taxon>Strongyloidea</taxon>
        <taxon>Metastrongylidae</taxon>
        <taxon>Parelaphostrongylus</taxon>
    </lineage>
</organism>
<sequence>MAPNLKKEICLIADNTVTGICTVMARAMTVYRSRNGENRQCSRNSLDNWRNSFGPSFILFRTFSFCEEYTVQTTNIIMANWSRAIWQSVLDRAARLLASGHLNIGILSQKMEYRPRSITKIKCFLYIQDPDSRVYESESDSQSMSQLAPATRFGHFFMGERVHF</sequence>
<keyword evidence="2" id="KW-1185">Reference proteome</keyword>
<dbReference type="AlphaFoldDB" id="A0AAD5QZC5"/>
<name>A0AAD5QZC5_PARTN</name>
<reference evidence="1" key="1">
    <citation type="submission" date="2021-06" db="EMBL/GenBank/DDBJ databases">
        <title>Parelaphostrongylus tenuis whole genome reference sequence.</title>
        <authorList>
            <person name="Garwood T.J."/>
            <person name="Larsen P.A."/>
            <person name="Fountain-Jones N.M."/>
            <person name="Garbe J.R."/>
            <person name="Macchietto M.G."/>
            <person name="Kania S.A."/>
            <person name="Gerhold R.W."/>
            <person name="Richards J.E."/>
            <person name="Wolf T.M."/>
        </authorList>
    </citation>
    <scope>NUCLEOTIDE SEQUENCE</scope>
    <source>
        <strain evidence="1">MNPRO001-30</strain>
        <tissue evidence="1">Meninges</tissue>
    </source>
</reference>
<gene>
    <name evidence="1" type="ORF">KIN20_027412</name>
</gene>
<dbReference type="EMBL" id="JAHQIW010005633">
    <property type="protein sequence ID" value="KAJ1366676.1"/>
    <property type="molecule type" value="Genomic_DNA"/>
</dbReference>
<evidence type="ECO:0000313" key="1">
    <source>
        <dbReference type="EMBL" id="KAJ1366676.1"/>
    </source>
</evidence>
<protein>
    <submittedName>
        <fullName evidence="1">Uncharacterized protein</fullName>
    </submittedName>
</protein>
<accession>A0AAD5QZC5</accession>
<evidence type="ECO:0000313" key="2">
    <source>
        <dbReference type="Proteomes" id="UP001196413"/>
    </source>
</evidence>
<proteinExistence type="predicted"/>